<dbReference type="Gene3D" id="3.30.1150.10">
    <property type="match status" value="1"/>
</dbReference>
<feature type="compositionally biased region" description="Basic and acidic residues" evidence="2">
    <location>
        <begin position="75"/>
        <end position="84"/>
    </location>
</feature>
<protein>
    <recommendedName>
        <fullName evidence="6">TonB C-terminal domain-containing protein</fullName>
    </recommendedName>
</protein>
<proteinExistence type="predicted"/>
<evidence type="ECO:0000256" key="3">
    <source>
        <dbReference type="SAM" id="Phobius"/>
    </source>
</evidence>
<keyword evidence="3" id="KW-0812">Transmembrane</keyword>
<dbReference type="Pfam" id="PF13103">
    <property type="entry name" value="TonB_2"/>
    <property type="match status" value="1"/>
</dbReference>
<reference evidence="4 5" key="1">
    <citation type="journal article" date="2016" name="Int. J. Syst. Evol. Microbiol.">
        <title>Caldimicrobium thiodismutans sp. nov., a sulfur-disproportionating bacterium isolated from a hot spring, and emended description of the genus Caldimicrobium.</title>
        <authorList>
            <person name="Kojima H."/>
            <person name="Umezawa K."/>
            <person name="Fukui M."/>
        </authorList>
    </citation>
    <scope>NUCLEOTIDE SEQUENCE [LARGE SCALE GENOMIC DNA]</scope>
    <source>
        <strain evidence="4 5">TF1</strain>
    </source>
</reference>
<keyword evidence="3" id="KW-0472">Membrane</keyword>
<reference evidence="5" key="2">
    <citation type="journal article" date="2016" name="Int. J. Syst. Evol. Microbiol.">
        <title>Caldimicrobium thiodismutans sp. nov., a sulfur-disproportionating bacterium isolated from a hot spring.</title>
        <authorList>
            <person name="Kojima H."/>
            <person name="Umezawa K."/>
            <person name="Fukui M."/>
        </authorList>
    </citation>
    <scope>NUCLEOTIDE SEQUENCE [LARGE SCALE GENOMIC DNA]</scope>
    <source>
        <strain evidence="5">TF1</strain>
    </source>
</reference>
<evidence type="ECO:0000313" key="4">
    <source>
        <dbReference type="EMBL" id="BAU22569.1"/>
    </source>
</evidence>
<feature type="region of interest" description="Disordered" evidence="2">
    <location>
        <begin position="142"/>
        <end position="163"/>
    </location>
</feature>
<feature type="compositionally biased region" description="Pro residues" evidence="2">
    <location>
        <begin position="56"/>
        <end position="70"/>
    </location>
</feature>
<feature type="coiled-coil region" evidence="1">
    <location>
        <begin position="103"/>
        <end position="138"/>
    </location>
</feature>
<dbReference type="PATRIC" id="fig|1653476.3.peg.172"/>
<gene>
    <name evidence="4" type="ORF">THC_0169</name>
</gene>
<feature type="transmembrane region" description="Helical" evidence="3">
    <location>
        <begin position="6"/>
        <end position="28"/>
    </location>
</feature>
<feature type="compositionally biased region" description="Basic and acidic residues" evidence="2">
    <location>
        <begin position="91"/>
        <end position="103"/>
    </location>
</feature>
<feature type="region of interest" description="Disordered" evidence="2">
    <location>
        <begin position="52"/>
        <end position="103"/>
    </location>
</feature>
<evidence type="ECO:0000313" key="5">
    <source>
        <dbReference type="Proteomes" id="UP000068196"/>
    </source>
</evidence>
<feature type="compositionally biased region" description="Low complexity" evidence="2">
    <location>
        <begin position="153"/>
        <end position="163"/>
    </location>
</feature>
<keyword evidence="5" id="KW-1185">Reference proteome</keyword>
<accession>A0A0U5AXV6</accession>
<evidence type="ECO:0000256" key="1">
    <source>
        <dbReference type="SAM" id="Coils"/>
    </source>
</evidence>
<dbReference type="KEGG" id="cthi:THC_0169"/>
<dbReference type="SUPFAM" id="SSF74653">
    <property type="entry name" value="TolA/TonB C-terminal domain"/>
    <property type="match status" value="1"/>
</dbReference>
<dbReference type="OrthoDB" id="9814625at2"/>
<name>A0A0U5AXV6_9BACT</name>
<dbReference type="AlphaFoldDB" id="A0A0U5AXV6"/>
<keyword evidence="1" id="KW-0175">Coiled coil</keyword>
<organism evidence="4 5">
    <name type="scientific">Caldimicrobium thiodismutans</name>
    <dbReference type="NCBI Taxonomy" id="1653476"/>
    <lineage>
        <taxon>Bacteria</taxon>
        <taxon>Pseudomonadati</taxon>
        <taxon>Thermodesulfobacteriota</taxon>
        <taxon>Thermodesulfobacteria</taxon>
        <taxon>Thermodesulfobacteriales</taxon>
        <taxon>Thermodesulfobacteriaceae</taxon>
        <taxon>Caldimicrobium</taxon>
    </lineage>
</organism>
<dbReference type="Proteomes" id="UP000068196">
    <property type="component" value="Chromosome"/>
</dbReference>
<keyword evidence="3" id="KW-1133">Transmembrane helix</keyword>
<evidence type="ECO:0000256" key="2">
    <source>
        <dbReference type="SAM" id="MobiDB-lite"/>
    </source>
</evidence>
<dbReference type="STRING" id="1653476.THC_0169"/>
<evidence type="ECO:0008006" key="6">
    <source>
        <dbReference type="Google" id="ProtNLM"/>
    </source>
</evidence>
<dbReference type="RefSeq" id="WP_068511957.1">
    <property type="nucleotide sequence ID" value="NZ_AP014945.1"/>
</dbReference>
<sequence length="256" mass="28724">MALNLSAVFLSLFINIFLSFLLLTGLSFSVKKKEEVKITLLESPSFLSQSEVKPQALPPISSPRETPPLPSSSKVQEKPPKEASKLQVKKSTPESKPSEESLLKERLSQLKAKENQISHQEKDEMEFLQNKLASLKNRIKEKGPLKEGIQERPFTPTTTSSASPLSQDYLLLVKRKLQTHFEVPIYLKNKKGLSALVEIEVSNSGEITKINFIQRSPEPAFNRAIERCLSAVSPLPVNQKTSLKIEFRAEGIFKIN</sequence>
<dbReference type="EMBL" id="AP014945">
    <property type="protein sequence ID" value="BAU22569.1"/>
    <property type="molecule type" value="Genomic_DNA"/>
</dbReference>